<dbReference type="PANTHER" id="PTHR33362">
    <property type="entry name" value="SIALIC ACID TRAP TRANSPORTER PERMEASE PROTEIN SIAT-RELATED"/>
    <property type="match status" value="1"/>
</dbReference>
<comment type="subcellular location">
    <subcellularLocation>
        <location evidence="1 7">Cell inner membrane</location>
        <topology evidence="1 7">Multi-pass membrane protein</topology>
    </subcellularLocation>
</comment>
<feature type="transmembrane region" description="Helical" evidence="7">
    <location>
        <begin position="12"/>
        <end position="36"/>
    </location>
</feature>
<dbReference type="RefSeq" id="WP_126948034.1">
    <property type="nucleotide sequence ID" value="NZ_RZHG01000019.1"/>
</dbReference>
<comment type="subunit">
    <text evidence="7">The complex comprises the extracytoplasmic solute receptor protein and the two transmembrane proteins.</text>
</comment>
<dbReference type="GO" id="GO:0005886">
    <property type="term" value="C:plasma membrane"/>
    <property type="evidence" value="ECO:0007669"/>
    <property type="project" value="UniProtKB-SubCell"/>
</dbReference>
<evidence type="ECO:0000313" key="10">
    <source>
        <dbReference type="Proteomes" id="UP000287336"/>
    </source>
</evidence>
<sequence length="425" mass="44718">MDFTVVMIAITLLVLLVLSVPIGVALGMTVIVGIFASNIPVTFLAQRLITSLDSFPLLAVPFFIMAGEIMQKGSMAKRLLTFSRCLVGHITGGLAQVSVLTSLFFGALSGSSPATVAAIGGVMIPTMKKEGYSSSYAAAVNTSAGCLGVMIPPSIPLIIYGTTAGVSVGDLFIAGILPGIFVAGVLMFVSYVMARYQGHGVKENRPPIRQTMQAFKQAIHALMVPVIVLGGIYGGIMTPTEAGVVAVVYALLAEAFLLRSLTLNHLWQVLRGTALTTATIFLLIATASALGQLLLFNNVPNQIVSFLTGISENKYILMLLIILLMLILGTFMDALANILILTPLLLPVAKQAGFDPIHFGIVMIVSVAIGFLTPPVGVNLFVGCNIANISIERLSIAVLPFLGALILALLVLAFVPQLSLILLGR</sequence>
<dbReference type="EMBL" id="RZHG01000019">
    <property type="protein sequence ID" value="RUR30401.1"/>
    <property type="molecule type" value="Genomic_DNA"/>
</dbReference>
<feature type="domain" description="TRAP C4-dicarboxylate transport system permease DctM subunit" evidence="8">
    <location>
        <begin position="10"/>
        <end position="418"/>
    </location>
</feature>
<feature type="transmembrane region" description="Helical" evidence="7">
    <location>
        <begin position="48"/>
        <end position="67"/>
    </location>
</feature>
<evidence type="ECO:0000256" key="7">
    <source>
        <dbReference type="RuleBase" id="RU369079"/>
    </source>
</evidence>
<dbReference type="NCBIfam" id="TIGR00786">
    <property type="entry name" value="dctM"/>
    <property type="match status" value="1"/>
</dbReference>
<keyword evidence="6 7" id="KW-0472">Membrane</keyword>
<protein>
    <recommendedName>
        <fullName evidence="7">TRAP transporter large permease protein</fullName>
    </recommendedName>
</protein>
<feature type="transmembrane region" description="Helical" evidence="7">
    <location>
        <begin position="358"/>
        <end position="382"/>
    </location>
</feature>
<gene>
    <name evidence="9" type="ORF">ELY33_11470</name>
</gene>
<feature type="transmembrane region" description="Helical" evidence="7">
    <location>
        <begin position="103"/>
        <end position="124"/>
    </location>
</feature>
<dbReference type="InterPro" id="IPR010656">
    <property type="entry name" value="DctM"/>
</dbReference>
<proteinExistence type="inferred from homology"/>
<name>A0A3S1DNB7_9GAMM</name>
<evidence type="ECO:0000256" key="5">
    <source>
        <dbReference type="ARBA" id="ARBA00022989"/>
    </source>
</evidence>
<dbReference type="Pfam" id="PF06808">
    <property type="entry name" value="DctM"/>
    <property type="match status" value="1"/>
</dbReference>
<accession>A0A3S1DNB7</accession>
<keyword evidence="10" id="KW-1185">Reference proteome</keyword>
<comment type="function">
    <text evidence="7">Part of the tripartite ATP-independent periplasmic (TRAP) transport system.</text>
</comment>
<evidence type="ECO:0000259" key="8">
    <source>
        <dbReference type="Pfam" id="PF06808"/>
    </source>
</evidence>
<evidence type="ECO:0000256" key="6">
    <source>
        <dbReference type="ARBA" id="ARBA00023136"/>
    </source>
</evidence>
<reference evidence="9 10" key="1">
    <citation type="submission" date="2018-12" db="EMBL/GenBank/DDBJ databases">
        <title>three novel Halomonas strain isolated from plants.</title>
        <authorList>
            <person name="Sun C."/>
        </authorList>
    </citation>
    <scope>NUCLEOTIDE SEQUENCE [LARGE SCALE GENOMIC DNA]</scope>
    <source>
        <strain evidence="9 10">DSM 19434</strain>
    </source>
</reference>
<feature type="transmembrane region" description="Helical" evidence="7">
    <location>
        <begin position="171"/>
        <end position="193"/>
    </location>
</feature>
<comment type="similarity">
    <text evidence="7">Belongs to the TRAP transporter large permease family.</text>
</comment>
<keyword evidence="7" id="KW-0813">Transport</keyword>
<evidence type="ECO:0000256" key="2">
    <source>
        <dbReference type="ARBA" id="ARBA00022475"/>
    </source>
</evidence>
<evidence type="ECO:0000256" key="3">
    <source>
        <dbReference type="ARBA" id="ARBA00022519"/>
    </source>
</evidence>
<dbReference type="GO" id="GO:0022857">
    <property type="term" value="F:transmembrane transporter activity"/>
    <property type="evidence" value="ECO:0007669"/>
    <property type="project" value="UniProtKB-UniRule"/>
</dbReference>
<feature type="transmembrane region" description="Helical" evidence="7">
    <location>
        <begin position="394"/>
        <end position="415"/>
    </location>
</feature>
<feature type="transmembrane region" description="Helical" evidence="7">
    <location>
        <begin position="136"/>
        <end position="159"/>
    </location>
</feature>
<evidence type="ECO:0000313" key="9">
    <source>
        <dbReference type="EMBL" id="RUR30401.1"/>
    </source>
</evidence>
<keyword evidence="4 7" id="KW-0812">Transmembrane</keyword>
<dbReference type="InterPro" id="IPR004681">
    <property type="entry name" value="TRAP_DctM"/>
</dbReference>
<dbReference type="PIRSF" id="PIRSF006066">
    <property type="entry name" value="HI0050"/>
    <property type="match status" value="1"/>
</dbReference>
<feature type="transmembrane region" description="Helical" evidence="7">
    <location>
        <begin position="79"/>
        <end position="97"/>
    </location>
</feature>
<dbReference type="PANTHER" id="PTHR33362:SF2">
    <property type="entry name" value="TRAP TRANSPORTER LARGE PERMEASE PROTEIN"/>
    <property type="match status" value="1"/>
</dbReference>
<dbReference type="Proteomes" id="UP000287336">
    <property type="component" value="Unassembled WGS sequence"/>
</dbReference>
<feature type="transmembrane region" description="Helical" evidence="7">
    <location>
        <begin position="214"/>
        <end position="236"/>
    </location>
</feature>
<comment type="caution">
    <text evidence="9">The sequence shown here is derived from an EMBL/GenBank/DDBJ whole genome shotgun (WGS) entry which is preliminary data.</text>
</comment>
<evidence type="ECO:0000256" key="1">
    <source>
        <dbReference type="ARBA" id="ARBA00004429"/>
    </source>
</evidence>
<evidence type="ECO:0000256" key="4">
    <source>
        <dbReference type="ARBA" id="ARBA00022692"/>
    </source>
</evidence>
<dbReference type="OrthoDB" id="9796052at2"/>
<keyword evidence="5 7" id="KW-1133">Transmembrane helix</keyword>
<feature type="transmembrane region" description="Helical" evidence="7">
    <location>
        <begin position="315"/>
        <end position="346"/>
    </location>
</feature>
<dbReference type="AlphaFoldDB" id="A0A3S1DNB7"/>
<feature type="transmembrane region" description="Helical" evidence="7">
    <location>
        <begin position="273"/>
        <end position="295"/>
    </location>
</feature>
<keyword evidence="2" id="KW-1003">Cell membrane</keyword>
<organism evidence="9 10">
    <name type="scientific">Vreelandella andesensis</name>
    <dbReference type="NCBI Taxonomy" id="447567"/>
    <lineage>
        <taxon>Bacteria</taxon>
        <taxon>Pseudomonadati</taxon>
        <taxon>Pseudomonadota</taxon>
        <taxon>Gammaproteobacteria</taxon>
        <taxon>Oceanospirillales</taxon>
        <taxon>Halomonadaceae</taxon>
        <taxon>Vreelandella</taxon>
    </lineage>
</organism>
<keyword evidence="3 7" id="KW-0997">Cell inner membrane</keyword>